<feature type="region of interest" description="Disordered" evidence="1">
    <location>
        <begin position="55"/>
        <end position="129"/>
    </location>
</feature>
<accession>G4TKS8</accession>
<organism evidence="3 4">
    <name type="scientific">Serendipita indica (strain DSM 11827)</name>
    <name type="common">Root endophyte fungus</name>
    <name type="synonym">Piriformospora indica</name>
    <dbReference type="NCBI Taxonomy" id="1109443"/>
    <lineage>
        <taxon>Eukaryota</taxon>
        <taxon>Fungi</taxon>
        <taxon>Dikarya</taxon>
        <taxon>Basidiomycota</taxon>
        <taxon>Agaricomycotina</taxon>
        <taxon>Agaricomycetes</taxon>
        <taxon>Sebacinales</taxon>
        <taxon>Serendipitaceae</taxon>
        <taxon>Serendipita</taxon>
    </lineage>
</organism>
<evidence type="ECO:0000313" key="3">
    <source>
        <dbReference type="EMBL" id="CCA71921.1"/>
    </source>
</evidence>
<feature type="compositionally biased region" description="Basic and acidic residues" evidence="1">
    <location>
        <begin position="239"/>
        <end position="251"/>
    </location>
</feature>
<dbReference type="InterPro" id="IPR052588">
    <property type="entry name" value="Kelch_domain_protein"/>
</dbReference>
<feature type="region of interest" description="Disordered" evidence="1">
    <location>
        <begin position="188"/>
        <end position="284"/>
    </location>
</feature>
<dbReference type="STRING" id="1109443.G4TKS8"/>
<keyword evidence="4" id="KW-1185">Reference proteome</keyword>
<proteinExistence type="predicted"/>
<evidence type="ECO:0000256" key="1">
    <source>
        <dbReference type="SAM" id="MobiDB-lite"/>
    </source>
</evidence>
<dbReference type="Pfam" id="PF13422">
    <property type="entry name" value="DUF4110"/>
    <property type="match status" value="1"/>
</dbReference>
<evidence type="ECO:0000259" key="2">
    <source>
        <dbReference type="Pfam" id="PF13422"/>
    </source>
</evidence>
<feature type="domain" description="DUF4110" evidence="2">
    <location>
        <begin position="276"/>
        <end position="345"/>
    </location>
</feature>
<dbReference type="PANTHER" id="PTHR46063">
    <property type="entry name" value="KELCH DOMAIN-CONTAINING PROTEIN"/>
    <property type="match status" value="1"/>
</dbReference>
<evidence type="ECO:0000313" key="4">
    <source>
        <dbReference type="Proteomes" id="UP000007148"/>
    </source>
</evidence>
<dbReference type="OMA" id="MTHWASK"/>
<gene>
    <name evidence="3" type="ORF">PIIN_05856</name>
</gene>
<feature type="compositionally biased region" description="Pro residues" evidence="1">
    <location>
        <begin position="106"/>
        <end position="116"/>
    </location>
</feature>
<sequence>MALWATRGIGVMFGGVYDDDKDEETLESVFYNDLYGYQTTGNGRWISLALKRPKKKAGGKKAKKAVETEKKVEEEAADEWDMVDDMDDADDLPPTPTSPEPKKPAGKPPSQKPPPATTASLDPDVDPDDPNLTLPLVRYNAMLAVLRNTLYIYGGIYERGAREYTLDDFYSLQLDKLDKFVCLKESAVVPKEGQEDESEEDDDDDEDGDDSSSDDYDREEDLEEEAQPKEEEIEEVPDEDKKTLEIRRKAQEFLQQANVLPKATSSKSGQDDKPAISDEHINPLPGETLATFYARTKEHWASKARESGLSDNRGKALRRDGFALAEERWDEYKPILDEVERLRKEAGVDEDSSRAGPALKGSGPGGASESRNRR</sequence>
<dbReference type="PANTHER" id="PTHR46063:SF1">
    <property type="entry name" value="KELCH DOMAIN-CONTAINING PROTEIN 4"/>
    <property type="match status" value="1"/>
</dbReference>
<feature type="compositionally biased region" description="Basic and acidic residues" evidence="1">
    <location>
        <begin position="269"/>
        <end position="281"/>
    </location>
</feature>
<comment type="caution">
    <text evidence="3">The sequence shown here is derived from an EMBL/GenBank/DDBJ whole genome shotgun (WGS) entry which is preliminary data.</text>
</comment>
<feature type="compositionally biased region" description="Polar residues" evidence="1">
    <location>
        <begin position="253"/>
        <end position="268"/>
    </location>
</feature>
<feature type="compositionally biased region" description="Basic and acidic residues" evidence="1">
    <location>
        <begin position="64"/>
        <end position="74"/>
    </location>
</feature>
<reference evidence="3 4" key="1">
    <citation type="journal article" date="2011" name="PLoS Pathog.">
        <title>Endophytic Life Strategies Decoded by Genome and Transcriptome Analyses of the Mutualistic Root Symbiont Piriformospora indica.</title>
        <authorList>
            <person name="Zuccaro A."/>
            <person name="Lahrmann U."/>
            <person name="Guldener U."/>
            <person name="Langen G."/>
            <person name="Pfiffi S."/>
            <person name="Biedenkopf D."/>
            <person name="Wong P."/>
            <person name="Samans B."/>
            <person name="Grimm C."/>
            <person name="Basiewicz M."/>
            <person name="Murat C."/>
            <person name="Martin F."/>
            <person name="Kogel K.H."/>
        </authorList>
    </citation>
    <scope>NUCLEOTIDE SEQUENCE [LARGE SCALE GENOMIC DNA]</scope>
    <source>
        <strain evidence="3 4">DSM 11827</strain>
    </source>
</reference>
<feature type="compositionally biased region" description="Acidic residues" evidence="1">
    <location>
        <begin position="75"/>
        <end position="91"/>
    </location>
</feature>
<protein>
    <recommendedName>
        <fullName evidence="2">DUF4110 domain-containing protein</fullName>
    </recommendedName>
</protein>
<dbReference type="EMBL" id="CAFZ01000140">
    <property type="protein sequence ID" value="CCA71921.1"/>
    <property type="molecule type" value="Genomic_DNA"/>
</dbReference>
<dbReference type="InterPro" id="IPR025183">
    <property type="entry name" value="DUF4110"/>
</dbReference>
<dbReference type="AlphaFoldDB" id="G4TKS8"/>
<name>G4TKS8_SERID</name>
<dbReference type="HOGENOM" id="CLU_008722_0_1_1"/>
<dbReference type="eggNOG" id="KOG1230">
    <property type="taxonomic scope" value="Eukaryota"/>
</dbReference>
<dbReference type="OrthoDB" id="4447at2759"/>
<dbReference type="Proteomes" id="UP000007148">
    <property type="component" value="Unassembled WGS sequence"/>
</dbReference>
<feature type="region of interest" description="Disordered" evidence="1">
    <location>
        <begin position="345"/>
        <end position="374"/>
    </location>
</feature>
<feature type="compositionally biased region" description="Acidic residues" evidence="1">
    <location>
        <begin position="194"/>
        <end position="238"/>
    </location>
</feature>
<dbReference type="InParanoid" id="G4TKS8"/>